<reference evidence="3" key="1">
    <citation type="submission" date="2023-01" db="EMBL/GenBank/DDBJ databases">
        <title>Genome assembly of the deep-sea coral Lophelia pertusa.</title>
        <authorList>
            <person name="Herrera S."/>
            <person name="Cordes E."/>
        </authorList>
    </citation>
    <scope>NUCLEOTIDE SEQUENCE</scope>
    <source>
        <strain evidence="3">USNM1676648</strain>
        <tissue evidence="3">Polyp</tissue>
    </source>
</reference>
<gene>
    <name evidence="3" type="primary">WDR25_1</name>
    <name evidence="3" type="ORF">OS493_022615</name>
</gene>
<comment type="caution">
    <text evidence="3">The sequence shown here is derived from an EMBL/GenBank/DDBJ whole genome shotgun (WGS) entry which is preliminary data.</text>
</comment>
<dbReference type="SUPFAM" id="SSF50978">
    <property type="entry name" value="WD40 repeat-like"/>
    <property type="match status" value="1"/>
</dbReference>
<organism evidence="3 4">
    <name type="scientific">Desmophyllum pertusum</name>
    <dbReference type="NCBI Taxonomy" id="174260"/>
    <lineage>
        <taxon>Eukaryota</taxon>
        <taxon>Metazoa</taxon>
        <taxon>Cnidaria</taxon>
        <taxon>Anthozoa</taxon>
        <taxon>Hexacorallia</taxon>
        <taxon>Scleractinia</taxon>
        <taxon>Caryophylliina</taxon>
        <taxon>Caryophylliidae</taxon>
        <taxon>Desmophyllum</taxon>
    </lineage>
</organism>
<feature type="compositionally biased region" description="Basic and acidic residues" evidence="2">
    <location>
        <begin position="26"/>
        <end position="45"/>
    </location>
</feature>
<dbReference type="Gene3D" id="2.130.10.10">
    <property type="entry name" value="YVTN repeat-like/Quinoprotein amine dehydrogenase"/>
    <property type="match status" value="2"/>
</dbReference>
<feature type="repeat" description="WD" evidence="1">
    <location>
        <begin position="188"/>
        <end position="218"/>
    </location>
</feature>
<dbReference type="AlphaFoldDB" id="A0A9W9YMA8"/>
<evidence type="ECO:0000313" key="4">
    <source>
        <dbReference type="Proteomes" id="UP001163046"/>
    </source>
</evidence>
<feature type="compositionally biased region" description="Polar residues" evidence="2">
    <location>
        <begin position="156"/>
        <end position="172"/>
    </location>
</feature>
<dbReference type="InterPro" id="IPR015943">
    <property type="entry name" value="WD40/YVTN_repeat-like_dom_sf"/>
</dbReference>
<dbReference type="InterPro" id="IPR053053">
    <property type="entry name" value="WD_repeat_protein"/>
</dbReference>
<dbReference type="Pfam" id="PF00400">
    <property type="entry name" value="WD40"/>
    <property type="match status" value="2"/>
</dbReference>
<evidence type="ECO:0000256" key="1">
    <source>
        <dbReference type="PROSITE-ProRule" id="PRU00221"/>
    </source>
</evidence>
<evidence type="ECO:0000313" key="3">
    <source>
        <dbReference type="EMBL" id="KAJ7357805.1"/>
    </source>
</evidence>
<protein>
    <submittedName>
        <fullName evidence="3">WD repeat-containing protein 25</fullName>
    </submittedName>
</protein>
<dbReference type="OrthoDB" id="256303at2759"/>
<feature type="region of interest" description="Disordered" evidence="2">
    <location>
        <begin position="152"/>
        <end position="173"/>
    </location>
</feature>
<dbReference type="InterPro" id="IPR001680">
    <property type="entry name" value="WD40_rpt"/>
</dbReference>
<dbReference type="PANTHER" id="PTHR44566:SF1">
    <property type="entry name" value="WD REPEAT-CONTAINING PROTEIN 25"/>
    <property type="match status" value="1"/>
</dbReference>
<accession>A0A9W9YMA8</accession>
<feature type="region of interest" description="Disordered" evidence="2">
    <location>
        <begin position="1"/>
        <end position="56"/>
    </location>
</feature>
<keyword evidence="4" id="KW-1185">Reference proteome</keyword>
<feature type="repeat" description="WD" evidence="1">
    <location>
        <begin position="222"/>
        <end position="264"/>
    </location>
</feature>
<name>A0A9W9YMA8_9CNID</name>
<keyword evidence="1" id="KW-0853">WD repeat</keyword>
<proteinExistence type="predicted"/>
<dbReference type="EMBL" id="MU827317">
    <property type="protein sequence ID" value="KAJ7357805.1"/>
    <property type="molecule type" value="Genomic_DNA"/>
</dbReference>
<dbReference type="Proteomes" id="UP001163046">
    <property type="component" value="Unassembled WGS sequence"/>
</dbReference>
<dbReference type="PROSITE" id="PS50082">
    <property type="entry name" value="WD_REPEATS_2"/>
    <property type="match status" value="2"/>
</dbReference>
<dbReference type="InterPro" id="IPR036322">
    <property type="entry name" value="WD40_repeat_dom_sf"/>
</dbReference>
<sequence length="407" mass="45206">MESLCAYDSSSSSDESDESPNKKRKVTEVVDRNSFREAQSEDKTLKPSVKPSNASGIFGKNVSVSKQFTTCSASNYHQISSSHRFACAVVSQTVNHNKKTTPAVISSVAQRTHSNSSISGPSVKPYVSKRERERLIQATASTNHQLEKIDCDGSSKGVNLTSEPTSEMSSSKTIDHVCRPPKQLYLNLEGHSQGVNCVRWNPSHSNLLLSASMDHMVRKSKMFPHKNYVTCVQFHPTDPALFLAGTFKSAIQCWDTRTGNIASTFSAFFGQVQDIAFIPGGQEFISAAEVVRRNSTDKGIMVWDFRSTAILSNQIYQEAFTCTCLKVHPSESHFVAQSNGGYIALFSTSKPYKLNKFKRYEGHKVMTLICTFHVTAIFNQVSKVNTRLLLFCFTTLSDWFENLAPLS</sequence>
<evidence type="ECO:0000256" key="2">
    <source>
        <dbReference type="SAM" id="MobiDB-lite"/>
    </source>
</evidence>
<dbReference type="SMART" id="SM00320">
    <property type="entry name" value="WD40"/>
    <property type="match status" value="4"/>
</dbReference>
<dbReference type="PANTHER" id="PTHR44566">
    <property type="entry name" value="TRANSDUCIN/WD40 REPEAT-LIKE SUPERFAMILY PROTEIN"/>
    <property type="match status" value="1"/>
</dbReference>